<proteinExistence type="predicted"/>
<evidence type="ECO:0000313" key="1">
    <source>
        <dbReference type="EMBL" id="KWV88553.1"/>
    </source>
</evidence>
<dbReference type="EMBL" id="LCYA01000052">
    <property type="protein sequence ID" value="KWV88553.1"/>
    <property type="molecule type" value="Genomic_DNA"/>
</dbReference>
<comment type="caution">
    <text evidence="1">The sequence shown here is derived from an EMBL/GenBank/DDBJ whole genome shotgun (WGS) entry which is preliminary data.</text>
</comment>
<organism evidence="1 2">
    <name type="scientific">Pseudomonas fluorescens</name>
    <dbReference type="NCBI Taxonomy" id="294"/>
    <lineage>
        <taxon>Bacteria</taxon>
        <taxon>Pseudomonadati</taxon>
        <taxon>Pseudomonadota</taxon>
        <taxon>Gammaproteobacteria</taxon>
        <taxon>Pseudomonadales</taxon>
        <taxon>Pseudomonadaceae</taxon>
        <taxon>Pseudomonas</taxon>
    </lineage>
</organism>
<accession>A0A109LIZ1</accession>
<sequence>MAASRHGVPALLVGVGQTQLVKVLEQHLWVENSHHQFFAECRGQGRKPQFHFDTRRVPGLDAAILRFAFFGHVHSPQAFQAADHGHGDLWGKLIDVMQQPINAKAHPTLVAAWLDMDIAGSLAKGVLQQPVDDVDDMRVVGIRLLVAGAEAEQVEIAKRRHLFIRTADGLG</sequence>
<protein>
    <submittedName>
        <fullName evidence="1">Uncharacterized protein</fullName>
    </submittedName>
</protein>
<reference evidence="1 2" key="1">
    <citation type="submission" date="2015-05" db="EMBL/GenBank/DDBJ databases">
        <title>A genomic and transcriptomic approach to investigate the blue pigment phenotype in Pseudomonas fluorescens.</title>
        <authorList>
            <person name="Andreani N.A."/>
            <person name="Cardazzo B."/>
        </authorList>
    </citation>
    <scope>NUCLEOTIDE SEQUENCE [LARGE SCALE GENOMIC DNA]</scope>
    <source>
        <strain evidence="1 2">Ps_22</strain>
    </source>
</reference>
<gene>
    <name evidence="1" type="ORF">PFLmoz3_01448</name>
</gene>
<name>A0A109LIZ1_PSEFL</name>
<evidence type="ECO:0000313" key="2">
    <source>
        <dbReference type="Proteomes" id="UP000061348"/>
    </source>
</evidence>
<dbReference type="Proteomes" id="UP000061348">
    <property type="component" value="Unassembled WGS sequence"/>
</dbReference>
<dbReference type="AlphaFoldDB" id="A0A109LIZ1"/>